<dbReference type="PANTHER" id="PTHR44157:SF1">
    <property type="entry name" value="DNAJ HOMOLOG SUBFAMILY C MEMBER 11"/>
    <property type="match status" value="1"/>
</dbReference>
<feature type="domain" description="J" evidence="3">
    <location>
        <begin position="21"/>
        <end position="89"/>
    </location>
</feature>
<dbReference type="GeneID" id="9379921"/>
<dbReference type="Pfam" id="PF11875">
    <property type="entry name" value="DnaJ-like_C11_C"/>
    <property type="match status" value="1"/>
</dbReference>
<dbReference type="InterPro" id="IPR055225">
    <property type="entry name" value="DNAJC11-like_beta-barrel"/>
</dbReference>
<dbReference type="CDD" id="cd06257">
    <property type="entry name" value="DnaJ"/>
    <property type="match status" value="1"/>
</dbReference>
<dbReference type="SMART" id="SM00271">
    <property type="entry name" value="DnaJ"/>
    <property type="match status" value="1"/>
</dbReference>
<evidence type="ECO:0000313" key="4">
    <source>
        <dbReference type="EMBL" id="EFI26766.1"/>
    </source>
</evidence>
<gene>
    <name evidence="4" type="ORF">CC1G_15689</name>
</gene>
<dbReference type="InterPro" id="IPR001623">
    <property type="entry name" value="DnaJ_domain"/>
</dbReference>
<dbReference type="Pfam" id="PF00226">
    <property type="entry name" value="DnaJ"/>
    <property type="match status" value="1"/>
</dbReference>
<dbReference type="STRING" id="240176.D6RQF0"/>
<keyword evidence="5" id="KW-1185">Reference proteome</keyword>
<dbReference type="KEGG" id="cci:CC1G_15689"/>
<name>D6RQF0_COPC7</name>
<keyword evidence="2" id="KW-0812">Transmembrane</keyword>
<dbReference type="eggNOG" id="KOG0718">
    <property type="taxonomic scope" value="Eukaryota"/>
</dbReference>
<dbReference type="RefSeq" id="XP_002910260.1">
    <property type="nucleotide sequence ID" value="XM_002910214.1"/>
</dbReference>
<sequence length="583" mass="65001">MSSQDDTSRQDAGRPMGPGADLYAVLNLNRGASQTEINERHRALSLLFHPDKQRDPEKADVATEEFLKVQKAYQVLSDPFLREVYDVLGEQGLRIQWPPHMHSRTKEQLREELKRIRSEAPLDEDFFDHETPPKNTLSVTLDGTGASVNNERFTTASVWDRVRGVRIVAEELSHSFSKRINQKTAVSFKTQGMLQGRRLGVVQYIGTVRHQFSPRFTGKAVAVYGQNLLTNLNGLYRDEYNTVNFNCAVSPLSQRLIPTSDLTYARRLYSGSPQVAEISLKLRQRPSLSFNYVSPPTVSQELIEASRNGLPSTSGLRFIHFDRAVGLTFNDIIPKISVDFGATIAELATRLHATFELGFDGLQSQLGALWMPKDGREAHVFTVISGRGIMLQVDFTLWRQQFSVPVVIAGDYDPVVALWTAVIPSTAAALGYHFIIRPRRRAQRIAQIRAARLALEEDSDARKKRNAVVELLKDSARKVMSSETARGGLVIQNAVYGVIDTEDGAHELAIDVTVPLQALVRNSQLYIAGEGSKSNLQGFSDPAPFTPKSLRIHYLFNGRPHFAEIPDYLPVVLPLSEHTTGAS</sequence>
<evidence type="ECO:0000313" key="5">
    <source>
        <dbReference type="Proteomes" id="UP000001861"/>
    </source>
</evidence>
<comment type="caution">
    <text evidence="4">The sequence shown here is derived from an EMBL/GenBank/DDBJ whole genome shotgun (WGS) entry which is preliminary data.</text>
</comment>
<protein>
    <recommendedName>
        <fullName evidence="3">J domain-containing protein</fullName>
    </recommendedName>
</protein>
<dbReference type="Pfam" id="PF22774">
    <property type="entry name" value="DNAJC11_beta-barrel"/>
    <property type="match status" value="1"/>
</dbReference>
<dbReference type="AlphaFoldDB" id="D6RQF0"/>
<proteinExistence type="predicted"/>
<evidence type="ECO:0000259" key="3">
    <source>
        <dbReference type="PROSITE" id="PS50076"/>
    </source>
</evidence>
<dbReference type="HOGENOM" id="CLU_019611_0_1_1"/>
<dbReference type="Proteomes" id="UP000001861">
    <property type="component" value="Unassembled WGS sequence"/>
</dbReference>
<dbReference type="PRINTS" id="PR00625">
    <property type="entry name" value="JDOMAIN"/>
</dbReference>
<keyword evidence="2" id="KW-0472">Membrane</keyword>
<dbReference type="PANTHER" id="PTHR44157">
    <property type="entry name" value="DNAJ HOMOLOG SUBFAMILY C MEMBER 11"/>
    <property type="match status" value="1"/>
</dbReference>
<dbReference type="InterPro" id="IPR036869">
    <property type="entry name" value="J_dom_sf"/>
</dbReference>
<dbReference type="GO" id="GO:0005739">
    <property type="term" value="C:mitochondrion"/>
    <property type="evidence" value="ECO:0007669"/>
    <property type="project" value="GOC"/>
</dbReference>
<dbReference type="PROSITE" id="PS50076">
    <property type="entry name" value="DNAJ_2"/>
    <property type="match status" value="1"/>
</dbReference>
<dbReference type="SUPFAM" id="SSF46565">
    <property type="entry name" value="Chaperone J-domain"/>
    <property type="match status" value="1"/>
</dbReference>
<evidence type="ECO:0000256" key="1">
    <source>
        <dbReference type="ARBA" id="ARBA00023186"/>
    </source>
</evidence>
<dbReference type="InterPro" id="IPR052243">
    <property type="entry name" value="Mito_inner_membrane_organizer"/>
</dbReference>
<reference evidence="4 5" key="1">
    <citation type="journal article" date="2010" name="Proc. Natl. Acad. Sci. U.S.A.">
        <title>Insights into evolution of multicellular fungi from the assembled chromosomes of the mushroom Coprinopsis cinerea (Coprinus cinereus).</title>
        <authorList>
            <person name="Stajich J.E."/>
            <person name="Wilke S.K."/>
            <person name="Ahren D."/>
            <person name="Au C.H."/>
            <person name="Birren B.W."/>
            <person name="Borodovsky M."/>
            <person name="Burns C."/>
            <person name="Canback B."/>
            <person name="Casselton L.A."/>
            <person name="Cheng C.K."/>
            <person name="Deng J."/>
            <person name="Dietrich F.S."/>
            <person name="Fargo D.C."/>
            <person name="Farman M.L."/>
            <person name="Gathman A.C."/>
            <person name="Goldberg J."/>
            <person name="Guigo R."/>
            <person name="Hoegger P.J."/>
            <person name="Hooker J.B."/>
            <person name="Huggins A."/>
            <person name="James T.Y."/>
            <person name="Kamada T."/>
            <person name="Kilaru S."/>
            <person name="Kodira C."/>
            <person name="Kues U."/>
            <person name="Kupfer D."/>
            <person name="Kwan H.S."/>
            <person name="Lomsadze A."/>
            <person name="Li W."/>
            <person name="Lilly W.W."/>
            <person name="Ma L.J."/>
            <person name="Mackey A.J."/>
            <person name="Manning G."/>
            <person name="Martin F."/>
            <person name="Muraguchi H."/>
            <person name="Natvig D.O."/>
            <person name="Palmerini H."/>
            <person name="Ramesh M.A."/>
            <person name="Rehmeyer C.J."/>
            <person name="Roe B.A."/>
            <person name="Shenoy N."/>
            <person name="Stanke M."/>
            <person name="Ter-Hovhannisyan V."/>
            <person name="Tunlid A."/>
            <person name="Velagapudi R."/>
            <person name="Vision T.J."/>
            <person name="Zeng Q."/>
            <person name="Zolan M.E."/>
            <person name="Pukkila P.J."/>
        </authorList>
    </citation>
    <scope>NUCLEOTIDE SEQUENCE [LARGE SCALE GENOMIC DNA]</scope>
    <source>
        <strain evidence="5">Okayama-7 / 130 / ATCC MYA-4618 / FGSC 9003</strain>
    </source>
</reference>
<dbReference type="InParanoid" id="D6RQF0"/>
<keyword evidence="2" id="KW-1133">Transmembrane helix</keyword>
<dbReference type="InterPro" id="IPR024586">
    <property type="entry name" value="DnaJ-like_C11_C"/>
</dbReference>
<keyword evidence="1" id="KW-0143">Chaperone</keyword>
<dbReference type="EMBL" id="AACS02000011">
    <property type="protein sequence ID" value="EFI26766.1"/>
    <property type="molecule type" value="Genomic_DNA"/>
</dbReference>
<dbReference type="OMA" id="QLDKHTM"/>
<dbReference type="FunCoup" id="D6RQF0">
    <property type="interactions" value="281"/>
</dbReference>
<dbReference type="VEuPathDB" id="FungiDB:CC1G_15689"/>
<evidence type="ECO:0000256" key="2">
    <source>
        <dbReference type="SAM" id="Phobius"/>
    </source>
</evidence>
<dbReference type="Gene3D" id="1.10.287.110">
    <property type="entry name" value="DnaJ domain"/>
    <property type="match status" value="1"/>
</dbReference>
<accession>D6RQF0</accession>
<dbReference type="OrthoDB" id="10248838at2759"/>
<dbReference type="GO" id="GO:0042407">
    <property type="term" value="P:cristae formation"/>
    <property type="evidence" value="ECO:0007669"/>
    <property type="project" value="TreeGrafter"/>
</dbReference>
<organism evidence="4 5">
    <name type="scientific">Coprinopsis cinerea (strain Okayama-7 / 130 / ATCC MYA-4618 / FGSC 9003)</name>
    <name type="common">Inky cap fungus</name>
    <name type="synonym">Hormographiella aspergillata</name>
    <dbReference type="NCBI Taxonomy" id="240176"/>
    <lineage>
        <taxon>Eukaryota</taxon>
        <taxon>Fungi</taxon>
        <taxon>Dikarya</taxon>
        <taxon>Basidiomycota</taxon>
        <taxon>Agaricomycotina</taxon>
        <taxon>Agaricomycetes</taxon>
        <taxon>Agaricomycetidae</taxon>
        <taxon>Agaricales</taxon>
        <taxon>Agaricineae</taxon>
        <taxon>Psathyrellaceae</taxon>
        <taxon>Coprinopsis</taxon>
    </lineage>
</organism>
<feature type="transmembrane region" description="Helical" evidence="2">
    <location>
        <begin position="416"/>
        <end position="435"/>
    </location>
</feature>